<sequence>MSYNMNAEDTKQDTESIGTRFLHRLSGSSASGQRRTGLKAKEVNARESSSGKDTTTKESKAQMAEHEGDLSGRTIGDVGLSRDELIQRNFEDVGRRLFGAAGNVPGGALSGGKATSNESGTSSISDGQRISGGAQEPNFDIRKGPLTPGAACQALTNVKPLTHQPEPLGLDQLVMKLAKKREINLLGREIGLRRASLGSGLLAGTRSRKTSEAAEGTTPYTPLSGDSSMPPSGGGSVFGRTTTTKVAPATSPKGSIDNGVSAGAGPRITFQEIPSRSKEDSANVTALGAGSQSAKPVDDAPDPQTIGEPSAASPKTTKTSNKAEKKHIKYMKPFVSTPDSASTESFSPKRQGRSPIEIMPGAMPGMQSDTVLGTDEYGFDPDAVESTKRKNASGIKTDKEVQSSSNAGPGPMAAIAGAGPIVGLGAASGVSQNPEEKKETQLHDRTGNTVKPDTKDQNETEVVSRTPDETPSEGSTVVVGNAKMSTTPTSRHKKRDSIAGGVFIDDSAIHDFDNHAQLGTGVFADGDTYFGSKEKGPSQDISNKSTDSNLGDQGIAGTALGTVAGAGLTTRAGTRKLNNSDRQQKQENKKISSTDLPEYRHDGANDLSPSPGKSTSAGSPSQTSAVKPRAAVTIVEPKNVDGNALNKSTIGEAPGPNLTPDRKDSAERTIKNALRKGSIGYKSPNQRALVAGNAIDRNNKDEARQDTLTPGEAEKTNNKFAEPTDKATISTPDISENRGVRGLETNNGSGASEESHTDFKPKPESKSAAVVGRSSSPKNLRFLGKAGHKENLLEEKVQGVSQKCKTQLGVQPSELSERCTTVDACFDAMALERLRWMPRDGSRLDCSLRWASRLAYAVDALRESVGSFTPGANDAAKMIWGCVLMLLERNG</sequence>
<dbReference type="AlphaFoldDB" id="A0A9W9P8L8"/>
<name>A0A9W9P8L8_9EURO</name>
<feature type="compositionally biased region" description="Low complexity" evidence="1">
    <location>
        <begin position="407"/>
        <end position="427"/>
    </location>
</feature>
<feature type="compositionally biased region" description="Basic and acidic residues" evidence="1">
    <location>
        <begin position="54"/>
        <end position="70"/>
    </location>
</feature>
<keyword evidence="3" id="KW-1185">Reference proteome</keyword>
<feature type="compositionally biased region" description="Basic and acidic residues" evidence="1">
    <location>
        <begin position="578"/>
        <end position="604"/>
    </location>
</feature>
<feature type="compositionally biased region" description="Basic and acidic residues" evidence="1">
    <location>
        <begin position="753"/>
        <end position="765"/>
    </location>
</feature>
<dbReference type="OrthoDB" id="4369954at2759"/>
<feature type="compositionally biased region" description="Polar residues" evidence="1">
    <location>
        <begin position="113"/>
        <end position="128"/>
    </location>
</feature>
<feature type="compositionally biased region" description="Basic and acidic residues" evidence="1">
    <location>
        <begin position="712"/>
        <end position="725"/>
    </location>
</feature>
<gene>
    <name evidence="2" type="ORF">N7468_003086</name>
</gene>
<dbReference type="GeneID" id="83199686"/>
<dbReference type="Proteomes" id="UP001150941">
    <property type="component" value="Unassembled WGS sequence"/>
</dbReference>
<feature type="compositionally biased region" description="Polar residues" evidence="1">
    <location>
        <begin position="607"/>
        <end position="625"/>
    </location>
</feature>
<feature type="region of interest" description="Disordered" evidence="1">
    <location>
        <begin position="694"/>
        <end position="780"/>
    </location>
</feature>
<feature type="compositionally biased region" description="Polar residues" evidence="1">
    <location>
        <begin position="539"/>
        <end position="551"/>
    </location>
</feature>
<feature type="compositionally biased region" description="Polar residues" evidence="1">
    <location>
        <begin position="337"/>
        <end position="348"/>
    </location>
</feature>
<feature type="region of interest" description="Disordered" evidence="1">
    <location>
        <begin position="1"/>
        <end position="77"/>
    </location>
</feature>
<feature type="region of interest" description="Disordered" evidence="1">
    <location>
        <begin position="529"/>
        <end position="666"/>
    </location>
</feature>
<feature type="region of interest" description="Disordered" evidence="1">
    <location>
        <begin position="108"/>
        <end position="136"/>
    </location>
</feature>
<comment type="caution">
    <text evidence="2">The sequence shown here is derived from an EMBL/GenBank/DDBJ whole genome shotgun (WGS) entry which is preliminary data.</text>
</comment>
<protein>
    <submittedName>
        <fullName evidence="2">Uncharacterized protein</fullName>
    </submittedName>
</protein>
<evidence type="ECO:0000313" key="2">
    <source>
        <dbReference type="EMBL" id="KAJ5238467.1"/>
    </source>
</evidence>
<dbReference type="EMBL" id="JAPQKS010000003">
    <property type="protein sequence ID" value="KAJ5238467.1"/>
    <property type="molecule type" value="Genomic_DNA"/>
</dbReference>
<dbReference type="RefSeq" id="XP_058331386.1">
    <property type="nucleotide sequence ID" value="XM_058472383.1"/>
</dbReference>
<proteinExistence type="predicted"/>
<reference evidence="2" key="1">
    <citation type="submission" date="2022-11" db="EMBL/GenBank/DDBJ databases">
        <authorList>
            <person name="Petersen C."/>
        </authorList>
    </citation>
    <scope>NUCLEOTIDE SEQUENCE</scope>
    <source>
        <strain evidence="2">IBT 19713</strain>
    </source>
</reference>
<evidence type="ECO:0000256" key="1">
    <source>
        <dbReference type="SAM" id="MobiDB-lite"/>
    </source>
</evidence>
<reference evidence="2" key="2">
    <citation type="journal article" date="2023" name="IMA Fungus">
        <title>Comparative genomic study of the Penicillium genus elucidates a diverse pangenome and 15 lateral gene transfer events.</title>
        <authorList>
            <person name="Petersen C."/>
            <person name="Sorensen T."/>
            <person name="Nielsen M.R."/>
            <person name="Sondergaard T.E."/>
            <person name="Sorensen J.L."/>
            <person name="Fitzpatrick D.A."/>
            <person name="Frisvad J.C."/>
            <person name="Nielsen K.L."/>
        </authorList>
    </citation>
    <scope>NUCLEOTIDE SEQUENCE</scope>
    <source>
        <strain evidence="2">IBT 19713</strain>
    </source>
</reference>
<feature type="compositionally biased region" description="Low complexity" evidence="1">
    <location>
        <begin position="556"/>
        <end position="572"/>
    </location>
</feature>
<accession>A0A9W9P8L8</accession>
<feature type="compositionally biased region" description="Low complexity" evidence="1">
    <location>
        <begin position="222"/>
        <end position="231"/>
    </location>
</feature>
<feature type="region of interest" description="Disordered" evidence="1">
    <location>
        <begin position="203"/>
        <end position="498"/>
    </location>
</feature>
<evidence type="ECO:0000313" key="3">
    <source>
        <dbReference type="Proteomes" id="UP001150941"/>
    </source>
</evidence>
<organism evidence="2 3">
    <name type="scientific">Penicillium chermesinum</name>
    <dbReference type="NCBI Taxonomy" id="63820"/>
    <lineage>
        <taxon>Eukaryota</taxon>
        <taxon>Fungi</taxon>
        <taxon>Dikarya</taxon>
        <taxon>Ascomycota</taxon>
        <taxon>Pezizomycotina</taxon>
        <taxon>Eurotiomycetes</taxon>
        <taxon>Eurotiomycetidae</taxon>
        <taxon>Eurotiales</taxon>
        <taxon>Aspergillaceae</taxon>
        <taxon>Penicillium</taxon>
    </lineage>
</organism>
<feature type="compositionally biased region" description="Basic and acidic residues" evidence="1">
    <location>
        <begin position="434"/>
        <end position="458"/>
    </location>
</feature>